<dbReference type="SMART" id="SM00829">
    <property type="entry name" value="PKS_ER"/>
    <property type="match status" value="1"/>
</dbReference>
<evidence type="ECO:0000313" key="6">
    <source>
        <dbReference type="EMBL" id="AHY48310.1"/>
    </source>
</evidence>
<dbReference type="GO" id="GO:0008270">
    <property type="term" value="F:zinc ion binding"/>
    <property type="evidence" value="ECO:0007669"/>
    <property type="project" value="InterPro"/>
</dbReference>
<evidence type="ECO:0000256" key="2">
    <source>
        <dbReference type="ARBA" id="ARBA00022833"/>
    </source>
</evidence>
<protein>
    <submittedName>
        <fullName evidence="7">Alcohol dehydrogenase catalytic domain-containing protein</fullName>
    </submittedName>
    <submittedName>
        <fullName evidence="6">Threonine dehydrogenase and related Zn-dependent dehydrogenase</fullName>
    </submittedName>
</protein>
<evidence type="ECO:0000256" key="4">
    <source>
        <dbReference type="RuleBase" id="RU361277"/>
    </source>
</evidence>
<dbReference type="EMBL" id="CP007516">
    <property type="protein sequence ID" value="AHY48310.1"/>
    <property type="molecule type" value="Genomic_DNA"/>
</dbReference>
<dbReference type="Gene3D" id="3.40.50.720">
    <property type="entry name" value="NAD(P)-binding Rossmann-like Domain"/>
    <property type="match status" value="1"/>
</dbReference>
<geneLocation type="plasmid" evidence="6">
    <name>2</name>
</geneLocation>
<dbReference type="InterPro" id="IPR050129">
    <property type="entry name" value="Zn_alcohol_dh"/>
</dbReference>
<dbReference type="SUPFAM" id="SSF50129">
    <property type="entry name" value="GroES-like"/>
    <property type="match status" value="1"/>
</dbReference>
<keyword evidence="1 4" id="KW-0479">Metal-binding</keyword>
<dbReference type="RefSeq" id="WP_041339078.1">
    <property type="nucleotide sequence ID" value="NZ_CP007516.1"/>
</dbReference>
<dbReference type="InterPro" id="IPR002328">
    <property type="entry name" value="ADH_Zn_CS"/>
</dbReference>
<dbReference type="Proteomes" id="UP000025229">
    <property type="component" value="Plasmid 2"/>
</dbReference>
<dbReference type="HOGENOM" id="CLU_026673_11_0_11"/>
<dbReference type="KEGG" id="rrd:RradSPS_3027"/>
<dbReference type="InterPro" id="IPR020843">
    <property type="entry name" value="ER"/>
</dbReference>
<dbReference type="EMBL" id="JAWXXX010000003">
    <property type="protein sequence ID" value="MDX5895583.1"/>
    <property type="molecule type" value="Genomic_DNA"/>
</dbReference>
<feature type="domain" description="Enoyl reductase (ER)" evidence="5">
    <location>
        <begin position="8"/>
        <end position="343"/>
    </location>
</feature>
<evidence type="ECO:0000256" key="1">
    <source>
        <dbReference type="ARBA" id="ARBA00022723"/>
    </source>
</evidence>
<dbReference type="InterPro" id="IPR011032">
    <property type="entry name" value="GroES-like_sf"/>
</dbReference>
<dbReference type="Pfam" id="PF00107">
    <property type="entry name" value="ADH_zinc_N"/>
    <property type="match status" value="1"/>
</dbReference>
<dbReference type="eggNOG" id="COG1063">
    <property type="taxonomic scope" value="Bacteria"/>
</dbReference>
<dbReference type="SUPFAM" id="SSF51735">
    <property type="entry name" value="NAD(P)-binding Rossmann-fold domains"/>
    <property type="match status" value="1"/>
</dbReference>
<dbReference type="Gene3D" id="3.90.180.10">
    <property type="entry name" value="Medium-chain alcohol dehydrogenases, catalytic domain"/>
    <property type="match status" value="1"/>
</dbReference>
<dbReference type="Proteomes" id="UP001281130">
    <property type="component" value="Unassembled WGS sequence"/>
</dbReference>
<comment type="cofactor">
    <cofactor evidence="4">
        <name>Zn(2+)</name>
        <dbReference type="ChEBI" id="CHEBI:29105"/>
    </cofactor>
</comment>
<dbReference type="OrthoDB" id="3987021at2"/>
<keyword evidence="3" id="KW-0560">Oxidoreductase</keyword>
<dbReference type="PROSITE" id="PS00059">
    <property type="entry name" value="ADH_ZINC"/>
    <property type="match status" value="1"/>
</dbReference>
<evidence type="ECO:0000313" key="7">
    <source>
        <dbReference type="EMBL" id="MDX5895583.1"/>
    </source>
</evidence>
<evidence type="ECO:0000256" key="3">
    <source>
        <dbReference type="ARBA" id="ARBA00023002"/>
    </source>
</evidence>
<dbReference type="InterPro" id="IPR013149">
    <property type="entry name" value="ADH-like_C"/>
</dbReference>
<accession>A0A023X8D8</accession>
<reference evidence="6 8" key="1">
    <citation type="submission" date="2014-03" db="EMBL/GenBank/DDBJ databases">
        <title>Complete genome sequence of the Radio-Resistant Rubrobacter radiotolerans RSPS-4.</title>
        <authorList>
            <person name="Egas C.C."/>
            <person name="Barroso C.C."/>
            <person name="Froufe H.J.C."/>
            <person name="Pacheco J.J."/>
            <person name="Albuquerque L.L."/>
            <person name="da Costa M.M.S."/>
        </authorList>
    </citation>
    <scope>NUCLEOTIDE SEQUENCE [LARGE SCALE GENOMIC DNA]</scope>
    <source>
        <strain evidence="6 8">RSPS-4</strain>
        <plasmid evidence="6 8">2</plasmid>
    </source>
</reference>
<organism evidence="6 8">
    <name type="scientific">Rubrobacter radiotolerans</name>
    <name type="common">Arthrobacter radiotolerans</name>
    <dbReference type="NCBI Taxonomy" id="42256"/>
    <lineage>
        <taxon>Bacteria</taxon>
        <taxon>Bacillati</taxon>
        <taxon>Actinomycetota</taxon>
        <taxon>Rubrobacteria</taxon>
        <taxon>Rubrobacterales</taxon>
        <taxon>Rubrobacteraceae</taxon>
        <taxon>Rubrobacter</taxon>
    </lineage>
</organism>
<sequence length="345" mass="37179">MLAAVFRGPGDLDVTEIETPEAGPGEVVVRVGANTVCGTDVRILRGEKTRGVEPPVVLGHELAGHIAEVGRGVEGYEVGAPVAMYPLLQCGRCFYCLRGMENVCEHLRIFGNVENGGLAEYVRLPARAVERGNLFVAREERPIEELALAEPLACCVNGLEKYRVEVGDTVVILGAGPIGLLHLQLALLSGAREVIVSNPSEPRRRFAERLGATVTVDPRAEDLPEVVRERTGGRGADAAVICIGKPELVNEALRLVRKGGRVNAFAGLSGAGWAEVEANLIHYNEVLLSGGSNCRRRDFETAMRLIEERRIDTAAMVTDRFPLAEAARAIERSSRSDGMKVAVMP</sequence>
<keyword evidence="6" id="KW-0614">Plasmid</keyword>
<dbReference type="GO" id="GO:0016491">
    <property type="term" value="F:oxidoreductase activity"/>
    <property type="evidence" value="ECO:0007669"/>
    <property type="project" value="UniProtKB-KW"/>
</dbReference>
<comment type="similarity">
    <text evidence="4">Belongs to the zinc-containing alcohol dehydrogenase family.</text>
</comment>
<dbReference type="PANTHER" id="PTHR43401:SF2">
    <property type="entry name" value="L-THREONINE 3-DEHYDROGENASE"/>
    <property type="match status" value="1"/>
</dbReference>
<dbReference type="Pfam" id="PF08240">
    <property type="entry name" value="ADH_N"/>
    <property type="match status" value="1"/>
</dbReference>
<keyword evidence="2 4" id="KW-0862">Zinc</keyword>
<name>A0A023X8D8_RUBRA</name>
<evidence type="ECO:0000313" key="8">
    <source>
        <dbReference type="Proteomes" id="UP000025229"/>
    </source>
</evidence>
<dbReference type="AlphaFoldDB" id="A0A023X8D8"/>
<proteinExistence type="inferred from homology"/>
<dbReference type="PANTHER" id="PTHR43401">
    <property type="entry name" value="L-THREONINE 3-DEHYDROGENASE"/>
    <property type="match status" value="1"/>
</dbReference>
<dbReference type="InterPro" id="IPR013154">
    <property type="entry name" value="ADH-like_N"/>
</dbReference>
<evidence type="ECO:0000259" key="5">
    <source>
        <dbReference type="SMART" id="SM00829"/>
    </source>
</evidence>
<reference evidence="7" key="2">
    <citation type="submission" date="2023-11" db="EMBL/GenBank/DDBJ databases">
        <title>MicrobeMod: A computational toolkit for identifying prokaryotic methylation and restriction-modification with nanopore sequencing.</title>
        <authorList>
            <person name="Crits-Christoph A."/>
            <person name="Kang S.C."/>
            <person name="Lee H."/>
            <person name="Ostrov N."/>
        </authorList>
    </citation>
    <scope>NUCLEOTIDE SEQUENCE</scope>
    <source>
        <strain evidence="7">ATCC 51242</strain>
    </source>
</reference>
<dbReference type="InterPro" id="IPR036291">
    <property type="entry name" value="NAD(P)-bd_dom_sf"/>
</dbReference>
<keyword evidence="8" id="KW-1185">Reference proteome</keyword>
<gene>
    <name evidence="6" type="ORF">RradSPS_3027</name>
    <name evidence="7" type="ORF">SIL72_16255</name>
</gene>